<organism evidence="2 3">
    <name type="scientific">Rhodobacter capsulatus (strain ATCC BAA-309 / NBRC 16581 / SB1003)</name>
    <dbReference type="NCBI Taxonomy" id="272942"/>
    <lineage>
        <taxon>Bacteria</taxon>
        <taxon>Pseudomonadati</taxon>
        <taxon>Pseudomonadota</taxon>
        <taxon>Alphaproteobacteria</taxon>
        <taxon>Rhodobacterales</taxon>
        <taxon>Rhodobacter group</taxon>
        <taxon>Rhodobacter</taxon>
    </lineage>
</organism>
<reference key="1">
    <citation type="submission" date="2008-12" db="EMBL/GenBank/DDBJ databases">
        <title>Complete genome sequence of Rhodobacter capsulatus SB1003.</title>
        <authorList>
            <person name="Strnad H."/>
            <person name="Lapidus A."/>
            <person name="Vlcek C."/>
            <person name="Ulbrich P."/>
            <person name="Paces J."/>
            <person name="Maltsev N."/>
            <person name="Kumar V."/>
            <person name="Kogan Y."/>
            <person name="Milgram A."/>
            <person name="Rebrekov D."/>
            <person name="Mazur M."/>
            <person name="Cox R."/>
            <person name="Kyrpides N."/>
            <person name="Kolar M."/>
            <person name="Sachova J."/>
            <person name="Ridl J."/>
            <person name="Ivanova N."/>
            <person name="Kapatral V."/>
            <person name="Los T."/>
            <person name="Lykidis A."/>
            <person name="Mikhailova N."/>
            <person name="Reznik G."/>
            <person name="Vasieva O."/>
            <person name="Fonstein M."/>
            <person name="Paces V."/>
            <person name="Haselkorn R."/>
        </authorList>
    </citation>
    <scope>NUCLEOTIDE SEQUENCE</scope>
    <source>
        <strain>SB1003</strain>
    </source>
</reference>
<dbReference type="KEGG" id="rcp:RCAP_rcc00084"/>
<name>D5AKK7_RHOCB</name>
<reference evidence="2 3" key="2">
    <citation type="journal article" date="2010" name="J. Bacteriol.">
        <title>Complete genome sequence of the photosynthetic purple nonsulfur bacterium Rhodobacter capsulatus SB 1003.</title>
        <authorList>
            <person name="Strnad H."/>
            <person name="Lapidus A."/>
            <person name="Paces J."/>
            <person name="Ulbrich P."/>
            <person name="Vlcek C."/>
            <person name="Paces V."/>
            <person name="Haselkorn R."/>
        </authorList>
    </citation>
    <scope>NUCLEOTIDE SEQUENCE [LARGE SCALE GENOMIC DNA]</scope>
    <source>
        <strain evidence="3">ATCC BAA-309 / NBRC 16581 / SB1003</strain>
    </source>
</reference>
<gene>
    <name evidence="2" type="ordered locus">RCAP_rcc00084</name>
</gene>
<dbReference type="STRING" id="272942.RCAP_rcc00084"/>
<evidence type="ECO:0000259" key="1">
    <source>
        <dbReference type="Pfam" id="PF03372"/>
    </source>
</evidence>
<dbReference type="Gene3D" id="3.60.10.10">
    <property type="entry name" value="Endonuclease/exonuclease/phosphatase"/>
    <property type="match status" value="1"/>
</dbReference>
<proteinExistence type="predicted"/>
<dbReference type="eggNOG" id="COG3568">
    <property type="taxonomic scope" value="Bacteria"/>
</dbReference>
<dbReference type="HOGENOM" id="CLU_042670_1_0_5"/>
<dbReference type="Pfam" id="PF03372">
    <property type="entry name" value="Exo_endo_phos"/>
    <property type="match status" value="1"/>
</dbReference>
<evidence type="ECO:0000313" key="2">
    <source>
        <dbReference type="EMBL" id="ADE83849.1"/>
    </source>
</evidence>
<dbReference type="InterPro" id="IPR005135">
    <property type="entry name" value="Endo/exonuclease/phosphatase"/>
</dbReference>
<protein>
    <recommendedName>
        <fullName evidence="1">Endonuclease/exonuclease/phosphatase domain-containing protein</fullName>
    </recommendedName>
</protein>
<dbReference type="SUPFAM" id="SSF56219">
    <property type="entry name" value="DNase I-like"/>
    <property type="match status" value="1"/>
</dbReference>
<feature type="domain" description="Endonuclease/exonuclease/phosphatase" evidence="1">
    <location>
        <begin position="39"/>
        <end position="313"/>
    </location>
</feature>
<dbReference type="Proteomes" id="UP000002361">
    <property type="component" value="Chromosome"/>
</dbReference>
<sequence>MIAVFLGLPAAAETLRLATFSPGLSRPGPGLVLAALQKGNDPQITAAIALIAEAKADVLLLTDLDWDYRAEALGALQRRLAGQGLDYPFAHAPQPNTGNDTGFDIDGNGRFSEPRDAQGYGQFTGQHGLALLSKRPILTDQARDFSAFLWADLPGSQLPQADLPEGAGAVQRLASTAFWDVPVQTGAGALHIWAYAATTPVFDGPEDRNGRRNADETAFWRHYLARAGSSAPFVLMGLANLDPDRGEGQRAAMRKLLADPRLQDPRPTATDAPAGHPLATADFGGTVGPLRVDYILPAAGLKVQAAGTLGDPRASKHRLVWVDLALP</sequence>
<accession>D5AKK7</accession>
<dbReference type="EMBL" id="CP001312">
    <property type="protein sequence ID" value="ADE83849.1"/>
    <property type="molecule type" value="Genomic_DNA"/>
</dbReference>
<evidence type="ECO:0000313" key="3">
    <source>
        <dbReference type="Proteomes" id="UP000002361"/>
    </source>
</evidence>
<keyword evidence="3" id="KW-1185">Reference proteome</keyword>
<dbReference type="AlphaFoldDB" id="D5AKK7"/>
<dbReference type="GO" id="GO:0003824">
    <property type="term" value="F:catalytic activity"/>
    <property type="evidence" value="ECO:0007669"/>
    <property type="project" value="InterPro"/>
</dbReference>
<dbReference type="InterPro" id="IPR036691">
    <property type="entry name" value="Endo/exonu/phosph_ase_sf"/>
</dbReference>